<organism evidence="1 2">
    <name type="scientific">Arenibacterium halophilum</name>
    <dbReference type="NCBI Taxonomy" id="2583821"/>
    <lineage>
        <taxon>Bacteria</taxon>
        <taxon>Pseudomonadati</taxon>
        <taxon>Pseudomonadota</taxon>
        <taxon>Alphaproteobacteria</taxon>
        <taxon>Rhodobacterales</taxon>
        <taxon>Paracoccaceae</taxon>
        <taxon>Arenibacterium</taxon>
    </lineage>
</organism>
<dbReference type="RefSeq" id="WP_138864126.1">
    <property type="nucleotide sequence ID" value="NZ_VCPC01000002.1"/>
</dbReference>
<name>A0ABY2XB22_9RHOB</name>
<dbReference type="Pfam" id="PF07386">
    <property type="entry name" value="DUF1499"/>
    <property type="match status" value="1"/>
</dbReference>
<keyword evidence="2" id="KW-1185">Reference proteome</keyword>
<accession>A0ABY2XB22</accession>
<proteinExistence type="predicted"/>
<comment type="caution">
    <text evidence="1">The sequence shown here is derived from an EMBL/GenBank/DDBJ whole genome shotgun (WGS) entry which is preliminary data.</text>
</comment>
<evidence type="ECO:0000313" key="1">
    <source>
        <dbReference type="EMBL" id="TMV13572.1"/>
    </source>
</evidence>
<dbReference type="Proteomes" id="UP001191082">
    <property type="component" value="Unassembled WGS sequence"/>
</dbReference>
<dbReference type="InterPro" id="IPR010865">
    <property type="entry name" value="DUF1499"/>
</dbReference>
<evidence type="ECO:0000313" key="2">
    <source>
        <dbReference type="Proteomes" id="UP001191082"/>
    </source>
</evidence>
<protein>
    <submittedName>
        <fullName evidence="1">DUF1499 domain-containing protein</fullName>
    </submittedName>
</protein>
<gene>
    <name evidence="1" type="ORF">FGK64_12615</name>
</gene>
<dbReference type="EMBL" id="VCPC01000002">
    <property type="protein sequence ID" value="TMV13572.1"/>
    <property type="molecule type" value="Genomic_DNA"/>
</dbReference>
<reference evidence="1 2" key="1">
    <citation type="submission" date="2019-05" db="EMBL/GenBank/DDBJ databases">
        <title>Marivita sp. nov. isolated from sea sediment.</title>
        <authorList>
            <person name="Kim W."/>
        </authorList>
    </citation>
    <scope>NUCLEOTIDE SEQUENCE [LARGE SCALE GENOMIC DNA]</scope>
    <source>
        <strain evidence="1 2">CAU 1492</strain>
    </source>
</reference>
<sequence length="134" mass="14868">MSRILMLAWIVLCVVVVAVGYVRLVPTRAADWHIPLDEQARAGTWRELPAGPDTLEQLDVIARATPRTRVLAGSLTEGRYTYITRSAIIGFPDFTTVEQQDAVVRIHARQRFGSSDLGVNAARVDGWLQALQAR</sequence>